<dbReference type="GO" id="GO:0005524">
    <property type="term" value="F:ATP binding"/>
    <property type="evidence" value="ECO:0007669"/>
    <property type="project" value="UniProtKB-UniRule"/>
</dbReference>
<dbReference type="GO" id="GO:0043684">
    <property type="term" value="C:type IV secretion system complex"/>
    <property type="evidence" value="ECO:0007669"/>
    <property type="project" value="UniProtKB-UniRule"/>
</dbReference>
<organism evidence="5 6">
    <name type="scientific">Xenorhabdus mauleonii</name>
    <dbReference type="NCBI Taxonomy" id="351675"/>
    <lineage>
        <taxon>Bacteria</taxon>
        <taxon>Pseudomonadati</taxon>
        <taxon>Pseudomonadota</taxon>
        <taxon>Gammaproteobacteria</taxon>
        <taxon>Enterobacterales</taxon>
        <taxon>Morganellaceae</taxon>
        <taxon>Xenorhabdus</taxon>
    </lineage>
</organism>
<dbReference type="STRING" id="351675.SAMN05421680_13319"/>
<evidence type="ECO:0000313" key="4">
    <source>
        <dbReference type="EMBL" id="PHM36535.1"/>
    </source>
</evidence>
<dbReference type="PANTHER" id="PTHR30486">
    <property type="entry name" value="TWITCHING MOTILITY PROTEIN PILT"/>
    <property type="match status" value="1"/>
</dbReference>
<dbReference type="SUPFAM" id="SSF52540">
    <property type="entry name" value="P-loop containing nucleoside triphosphate hydrolases"/>
    <property type="match status" value="1"/>
</dbReference>
<accession>A0A1I3XAB3</accession>
<dbReference type="InterPro" id="IPR001482">
    <property type="entry name" value="T2SS/T4SS_dom"/>
</dbReference>
<dbReference type="EMBL" id="FORG01000033">
    <property type="protein sequence ID" value="SFK16510.1"/>
    <property type="molecule type" value="Genomic_DNA"/>
</dbReference>
<reference evidence="4 7" key="3">
    <citation type="journal article" date="2017" name="Nat. Microbiol.">
        <title>Natural product diversity associated with the nematode symbionts Photorhabdus and Xenorhabdus.</title>
        <authorList>
            <person name="Tobias N.J."/>
            <person name="Wolff H."/>
            <person name="Djahanschiri B."/>
            <person name="Grundmann F."/>
            <person name="Kronenwerth M."/>
            <person name="Shi Y.M."/>
            <person name="Simonyi S."/>
            <person name="Grun P."/>
            <person name="Shapiro-Ilan D."/>
            <person name="Pidot S.J."/>
            <person name="Stinear T.P."/>
            <person name="Ebersberger I."/>
            <person name="Bode H.B."/>
        </authorList>
    </citation>
    <scope>NUCLEOTIDE SEQUENCE [LARGE SCALE GENOMIC DNA]</scope>
    <source>
        <strain evidence="4 7">DSM 17908</strain>
    </source>
</reference>
<dbReference type="Pfam" id="PF00437">
    <property type="entry name" value="T2SSE"/>
    <property type="match status" value="1"/>
</dbReference>
<dbReference type="AlphaFoldDB" id="A0A1I3XAB3"/>
<evidence type="ECO:0000259" key="3">
    <source>
        <dbReference type="Pfam" id="PF00437"/>
    </source>
</evidence>
<dbReference type="InterPro" id="IPR014155">
    <property type="entry name" value="VirB11"/>
</dbReference>
<evidence type="ECO:0000313" key="7">
    <source>
        <dbReference type="Proteomes" id="UP000224607"/>
    </source>
</evidence>
<comment type="similarity">
    <text evidence="1 2">Belongs to the GSP E family.</text>
</comment>
<dbReference type="NCBIfam" id="TIGR02788">
    <property type="entry name" value="VirB11"/>
    <property type="match status" value="1"/>
</dbReference>
<dbReference type="Gene3D" id="3.40.50.300">
    <property type="entry name" value="P-loop containing nucleotide triphosphate hydrolases"/>
    <property type="match status" value="1"/>
</dbReference>
<proteinExistence type="inferred from homology"/>
<name>A0A1I3XAB3_9GAMM</name>
<protein>
    <recommendedName>
        <fullName evidence="2">Type IV secretion system protein</fullName>
    </recommendedName>
</protein>
<keyword evidence="7" id="KW-1185">Reference proteome</keyword>
<evidence type="ECO:0000256" key="1">
    <source>
        <dbReference type="ARBA" id="ARBA00006611"/>
    </source>
</evidence>
<gene>
    <name evidence="5" type="ORF">SAMN05421680_13319</name>
    <name evidence="4" type="ORF">Xmau_04205</name>
</gene>
<dbReference type="InterPro" id="IPR027417">
    <property type="entry name" value="P-loop_NTPase"/>
</dbReference>
<evidence type="ECO:0000256" key="2">
    <source>
        <dbReference type="RuleBase" id="RU366071"/>
    </source>
</evidence>
<reference evidence="6" key="2">
    <citation type="submission" date="2016-10" db="EMBL/GenBank/DDBJ databases">
        <authorList>
            <person name="Varghese N."/>
            <person name="Submissions S."/>
        </authorList>
    </citation>
    <scope>NUCLEOTIDE SEQUENCE [LARGE SCALE GENOMIC DNA]</scope>
    <source>
        <strain evidence="6">DSM 17908</strain>
    </source>
</reference>
<dbReference type="Proteomes" id="UP000198919">
    <property type="component" value="Unassembled WGS sequence"/>
</dbReference>
<feature type="domain" description="Bacterial type II secretion system protein E" evidence="3">
    <location>
        <begin position="165"/>
        <end position="281"/>
    </location>
</feature>
<dbReference type="OrthoDB" id="9810761at2"/>
<dbReference type="Proteomes" id="UP000224607">
    <property type="component" value="Unassembled WGS sequence"/>
</dbReference>
<dbReference type="RefSeq" id="WP_012368876.1">
    <property type="nucleotide sequence ID" value="NZ_CAWNQB010000020.1"/>
</dbReference>
<dbReference type="Gene3D" id="3.30.450.90">
    <property type="match status" value="1"/>
</dbReference>
<dbReference type="CDD" id="cd01130">
    <property type="entry name" value="VirB11-like_ATPase"/>
    <property type="match status" value="1"/>
</dbReference>
<dbReference type="EMBL" id="NITY01000027">
    <property type="protein sequence ID" value="PHM36535.1"/>
    <property type="molecule type" value="Genomic_DNA"/>
</dbReference>
<dbReference type="PANTHER" id="PTHR30486:SF6">
    <property type="entry name" value="TYPE IV PILUS RETRACTATION ATPASE PILT"/>
    <property type="match status" value="1"/>
</dbReference>
<evidence type="ECO:0000313" key="5">
    <source>
        <dbReference type="EMBL" id="SFK16510.1"/>
    </source>
</evidence>
<dbReference type="InterPro" id="IPR050921">
    <property type="entry name" value="T4SS_GSP_E_ATPase"/>
</dbReference>
<comment type="function">
    <text evidence="2">Part of the Type IV secretion system.</text>
</comment>
<keyword evidence="2" id="KW-0547">Nucleotide-binding</keyword>
<keyword evidence="2" id="KW-0067">ATP-binding</keyword>
<evidence type="ECO:0000313" key="6">
    <source>
        <dbReference type="Proteomes" id="UP000198919"/>
    </source>
</evidence>
<dbReference type="GO" id="GO:0044097">
    <property type="term" value="P:secretion by the type IV secretion system"/>
    <property type="evidence" value="ECO:0007669"/>
    <property type="project" value="InterPro"/>
</dbReference>
<dbReference type="GO" id="GO:0016887">
    <property type="term" value="F:ATP hydrolysis activity"/>
    <property type="evidence" value="ECO:0007669"/>
    <property type="project" value="InterPro"/>
</dbReference>
<reference evidence="5" key="1">
    <citation type="submission" date="2016-10" db="EMBL/GenBank/DDBJ databases">
        <authorList>
            <person name="de Groot N.N."/>
        </authorList>
    </citation>
    <scope>NUCLEOTIDE SEQUENCE [LARGE SCALE GENOMIC DNA]</scope>
    <source>
        <strain evidence="5">DSM 17908</strain>
    </source>
</reference>
<sequence length="344" mass="38667">MSNNNHIVNEIAAQFFGEALTQTDGLTEIAVNRPNQMYLKVKGKWIKKDTLISYDDCKSFASALADFCSDSVSETKPILSATLPTGERVQVVLPPATEQDTISITIRKPSDIFISHEMFVEQGFYSKLDTQAGNIISPATKKLTDLYNSGDIETFIPECLKQGKTIAFCGGTGSGKTTFGNSLLEYIPNHLRVISIEDTPEVKLRFHDNHVRLFYPSEGGKNSIITPAMLLRACYRMNPDRILMTEVRGAEAWDFLKGNSSGHAGGITTLHEDTPMYAVSGMIERCQQNPECHNLPYNVLLRKVLNNIDVILSIKYLDEFDKRYATGIYFKDIHKEQYFNELRD</sequence>
<dbReference type="GeneID" id="6166522"/>